<dbReference type="EMBL" id="LR130779">
    <property type="protein sequence ID" value="VDN65905.1"/>
    <property type="molecule type" value="Genomic_DNA"/>
</dbReference>
<name>A0A653BB81_ECTOL</name>
<reference evidence="1" key="1">
    <citation type="submission" date="2018-11" db="EMBL/GenBank/DDBJ databases">
        <authorList>
            <consortium name="Genoscope - CEA"/>
            <person name="William W."/>
        </authorList>
    </citation>
    <scope>NUCLEOTIDE SEQUENCE [LARGE SCALE GENOMIC DNA]</scope>
    <source>
        <strain evidence="1">T9AD</strain>
    </source>
</reference>
<protein>
    <submittedName>
        <fullName evidence="1">Uncharacterized protein</fullName>
    </submittedName>
</protein>
<accession>A0A653BB81</accession>
<proteinExistence type="predicted"/>
<sequence length="66" mass="6733">MSAPLLDPYSTARAIQQLAACLLLLALALLVTAACQPSVLALVLAGIGLRAAFVLRRHAGASHATP</sequence>
<dbReference type="AlphaFoldDB" id="A0A653BB81"/>
<gene>
    <name evidence="1" type="ORF">POT9AD_4930</name>
</gene>
<organism evidence="1">
    <name type="scientific">Ectopseudomonas oleovorans</name>
    <name type="common">Pseudomonas oleovorans</name>
    <dbReference type="NCBI Taxonomy" id="301"/>
    <lineage>
        <taxon>Bacteria</taxon>
        <taxon>Pseudomonadati</taxon>
        <taxon>Pseudomonadota</taxon>
        <taxon>Gammaproteobacteria</taxon>
        <taxon>Pseudomonadales</taxon>
        <taxon>Pseudomonadaceae</taxon>
        <taxon>Ectopseudomonas</taxon>
    </lineage>
</organism>
<evidence type="ECO:0000313" key="1">
    <source>
        <dbReference type="EMBL" id="VDN65905.1"/>
    </source>
</evidence>